<dbReference type="AlphaFoldDB" id="A0A010QNA6"/>
<dbReference type="OrthoDB" id="10601320at2759"/>
<gene>
    <name evidence="1" type="ORF">CFIO01_03036</name>
</gene>
<proteinExistence type="predicted"/>
<organism evidence="1 2">
    <name type="scientific">Colletotrichum fioriniae PJ7</name>
    <dbReference type="NCBI Taxonomy" id="1445577"/>
    <lineage>
        <taxon>Eukaryota</taxon>
        <taxon>Fungi</taxon>
        <taxon>Dikarya</taxon>
        <taxon>Ascomycota</taxon>
        <taxon>Pezizomycotina</taxon>
        <taxon>Sordariomycetes</taxon>
        <taxon>Hypocreomycetidae</taxon>
        <taxon>Glomerellales</taxon>
        <taxon>Glomerellaceae</taxon>
        <taxon>Colletotrichum</taxon>
        <taxon>Colletotrichum acutatum species complex</taxon>
    </lineage>
</organism>
<accession>A0A010QNA6</accession>
<comment type="caution">
    <text evidence="1">The sequence shown here is derived from an EMBL/GenBank/DDBJ whole genome shotgun (WGS) entry which is preliminary data.</text>
</comment>
<sequence>MGWDGCEGGFDVTVRSNTNLNVTGNLSWKASHTAWLEREGARPRMCLQMQQEEQMQLQMQMQLPAAASLEKAQLRWNQLANPKALETPSTKFLPAHLPSLPKFSSSFLSFTIRCPSSTSATVHHDIERTRLALDAWSPPYRRKMIAVPYRKRRCKEHREMQSVCVRKARPVPLPLIRPRPPLAPPRFILTTPSRYSGTDRWDSALRDSGLARLMEVCGEPAPAFRHSRQDSIPERCDSADMPHSILHFWGQGAYVNSTAVSSRPDHRSIRPDLAIWDSSSIPIHRSISNVDLPTAIGLKPPTASKQILFTVPLPTPASSIKPSGSFRSDQSFEELRRFKSWLQRGTEQSVVCNGPTNSAIQTVFFHMSPSNRLSHSHVEHGQYPIGQRKGDGDDFSRQLKSRNESLVSTMLSARPAKSGSISRRPTQPWTLKALQEETFSSSSPLPFQLQATTKSRLWNGLLPTSLLAETLALCIKLHQSTSGTNGALVLWFYCLLHNPSSCQPATERWVDDARTMGQTAAPPQHKAGTNRLDPAACTIDDRLDSILALSSCHYRSVWSRSLPMRPCIEPRSLSQRGQRTLSAHLPVHVGVEAGYARHYVA</sequence>
<name>A0A010QNA6_9PEZI</name>
<keyword evidence="2" id="KW-1185">Reference proteome</keyword>
<dbReference type="KEGG" id="cfj:CFIO01_03036"/>
<evidence type="ECO:0000313" key="2">
    <source>
        <dbReference type="Proteomes" id="UP000020467"/>
    </source>
</evidence>
<reference evidence="1 2" key="1">
    <citation type="submission" date="2014-02" db="EMBL/GenBank/DDBJ databases">
        <title>The genome sequence of Colletotrichum fioriniae PJ7.</title>
        <authorList>
            <person name="Baroncelli R."/>
            <person name="Thon M.R."/>
        </authorList>
    </citation>
    <scope>NUCLEOTIDE SEQUENCE [LARGE SCALE GENOMIC DNA]</scope>
    <source>
        <strain evidence="1 2">PJ7</strain>
    </source>
</reference>
<evidence type="ECO:0000313" key="1">
    <source>
        <dbReference type="EMBL" id="EXF81577.1"/>
    </source>
</evidence>
<dbReference type="HOGENOM" id="CLU_454143_0_0_1"/>
<dbReference type="EMBL" id="JARH01000366">
    <property type="protein sequence ID" value="EXF81577.1"/>
    <property type="molecule type" value="Genomic_DNA"/>
</dbReference>
<protein>
    <submittedName>
        <fullName evidence="1">Uncharacterized protein</fullName>
    </submittedName>
</protein>
<dbReference type="Proteomes" id="UP000020467">
    <property type="component" value="Unassembled WGS sequence"/>
</dbReference>